<dbReference type="KEGG" id="gtt:GUITHDRAFT_155104"/>
<sequence length="218" mass="23903">MVLLPAPCALIPSSPPPLRCTDTIDFFIQPSAHARSDEELPSEMFSDLDERWRYSPLPDEIGAMVALSSEMMGCHGAQSTSLVDTYLEETLERVYPVDDGMLSANLMVNSPFDDIANHEDGSIASDHERSRRGSSLCQTELGQNNANGEAMNMPYSDETPADECNCLIKSSLDGCSVVLEKGRMICLGHLFIEKACKRGAMALLKRVYHQDGGRDRAA</sequence>
<dbReference type="EnsemblProtists" id="EKX36904">
    <property type="protein sequence ID" value="EKX36904"/>
    <property type="gene ID" value="GUITHDRAFT_155104"/>
</dbReference>
<organism evidence="1">
    <name type="scientific">Guillardia theta (strain CCMP2712)</name>
    <name type="common">Cryptophyte</name>
    <dbReference type="NCBI Taxonomy" id="905079"/>
    <lineage>
        <taxon>Eukaryota</taxon>
        <taxon>Cryptophyceae</taxon>
        <taxon>Pyrenomonadales</taxon>
        <taxon>Geminigeraceae</taxon>
        <taxon>Guillardia</taxon>
    </lineage>
</organism>
<reference evidence="2" key="3">
    <citation type="submission" date="2016-03" db="UniProtKB">
        <authorList>
            <consortium name="EnsemblProtists"/>
        </authorList>
    </citation>
    <scope>IDENTIFICATION</scope>
</reference>
<accession>L1ILY0</accession>
<feature type="non-terminal residue" evidence="1">
    <location>
        <position position="218"/>
    </location>
</feature>
<dbReference type="RefSeq" id="XP_005823884.1">
    <property type="nucleotide sequence ID" value="XM_005823827.1"/>
</dbReference>
<proteinExistence type="predicted"/>
<evidence type="ECO:0000313" key="2">
    <source>
        <dbReference type="EnsemblProtists" id="EKX36904"/>
    </source>
</evidence>
<dbReference type="GeneID" id="17293613"/>
<dbReference type="Proteomes" id="UP000011087">
    <property type="component" value="Unassembled WGS sequence"/>
</dbReference>
<dbReference type="HOGENOM" id="CLU_1269814_0_0_1"/>
<gene>
    <name evidence="1" type="ORF">GUITHDRAFT_155104</name>
</gene>
<evidence type="ECO:0000313" key="3">
    <source>
        <dbReference type="Proteomes" id="UP000011087"/>
    </source>
</evidence>
<name>L1ILY0_GUITC</name>
<dbReference type="PaxDb" id="55529-EKX36904"/>
<protein>
    <submittedName>
        <fullName evidence="1 2">Uncharacterized protein</fullName>
    </submittedName>
</protein>
<reference evidence="3" key="2">
    <citation type="submission" date="2012-11" db="EMBL/GenBank/DDBJ databases">
        <authorList>
            <person name="Kuo A."/>
            <person name="Curtis B.A."/>
            <person name="Tanifuji G."/>
            <person name="Burki F."/>
            <person name="Gruber A."/>
            <person name="Irimia M."/>
            <person name="Maruyama S."/>
            <person name="Arias M.C."/>
            <person name="Ball S.G."/>
            <person name="Gile G.H."/>
            <person name="Hirakawa Y."/>
            <person name="Hopkins J.F."/>
            <person name="Rensing S.A."/>
            <person name="Schmutz J."/>
            <person name="Symeonidi A."/>
            <person name="Elias M."/>
            <person name="Eveleigh R.J."/>
            <person name="Herman E.K."/>
            <person name="Klute M.J."/>
            <person name="Nakayama T."/>
            <person name="Obornik M."/>
            <person name="Reyes-Prieto A."/>
            <person name="Armbrust E.V."/>
            <person name="Aves S.J."/>
            <person name="Beiko R.G."/>
            <person name="Coutinho P."/>
            <person name="Dacks J.B."/>
            <person name="Durnford D.G."/>
            <person name="Fast N.M."/>
            <person name="Green B.R."/>
            <person name="Grisdale C."/>
            <person name="Hempe F."/>
            <person name="Henrissat B."/>
            <person name="Hoppner M.P."/>
            <person name="Ishida K.-I."/>
            <person name="Kim E."/>
            <person name="Koreny L."/>
            <person name="Kroth P.G."/>
            <person name="Liu Y."/>
            <person name="Malik S.-B."/>
            <person name="Maier U.G."/>
            <person name="McRose D."/>
            <person name="Mock T."/>
            <person name="Neilson J.A."/>
            <person name="Onodera N.T."/>
            <person name="Poole A.M."/>
            <person name="Pritham E.J."/>
            <person name="Richards T.A."/>
            <person name="Rocap G."/>
            <person name="Roy S.W."/>
            <person name="Sarai C."/>
            <person name="Schaack S."/>
            <person name="Shirato S."/>
            <person name="Slamovits C.H."/>
            <person name="Spencer D.F."/>
            <person name="Suzuki S."/>
            <person name="Worden A.Z."/>
            <person name="Zauner S."/>
            <person name="Barry K."/>
            <person name="Bell C."/>
            <person name="Bharti A.K."/>
            <person name="Crow J.A."/>
            <person name="Grimwood J."/>
            <person name="Kramer R."/>
            <person name="Lindquist E."/>
            <person name="Lucas S."/>
            <person name="Salamov A."/>
            <person name="McFadden G.I."/>
            <person name="Lane C.E."/>
            <person name="Keeling P.J."/>
            <person name="Gray M.W."/>
            <person name="Grigoriev I.V."/>
            <person name="Archibald J.M."/>
        </authorList>
    </citation>
    <scope>NUCLEOTIDE SEQUENCE</scope>
    <source>
        <strain evidence="3">CCMP2712</strain>
    </source>
</reference>
<keyword evidence="3" id="KW-1185">Reference proteome</keyword>
<dbReference type="EMBL" id="JH993066">
    <property type="protein sequence ID" value="EKX36904.1"/>
    <property type="molecule type" value="Genomic_DNA"/>
</dbReference>
<reference evidence="1 3" key="1">
    <citation type="journal article" date="2012" name="Nature">
        <title>Algal genomes reveal evolutionary mosaicism and the fate of nucleomorphs.</title>
        <authorList>
            <consortium name="DOE Joint Genome Institute"/>
            <person name="Curtis B.A."/>
            <person name="Tanifuji G."/>
            <person name="Burki F."/>
            <person name="Gruber A."/>
            <person name="Irimia M."/>
            <person name="Maruyama S."/>
            <person name="Arias M.C."/>
            <person name="Ball S.G."/>
            <person name="Gile G.H."/>
            <person name="Hirakawa Y."/>
            <person name="Hopkins J.F."/>
            <person name="Kuo A."/>
            <person name="Rensing S.A."/>
            <person name="Schmutz J."/>
            <person name="Symeonidi A."/>
            <person name="Elias M."/>
            <person name="Eveleigh R.J."/>
            <person name="Herman E.K."/>
            <person name="Klute M.J."/>
            <person name="Nakayama T."/>
            <person name="Obornik M."/>
            <person name="Reyes-Prieto A."/>
            <person name="Armbrust E.V."/>
            <person name="Aves S.J."/>
            <person name="Beiko R.G."/>
            <person name="Coutinho P."/>
            <person name="Dacks J.B."/>
            <person name="Durnford D.G."/>
            <person name="Fast N.M."/>
            <person name="Green B.R."/>
            <person name="Grisdale C.J."/>
            <person name="Hempel F."/>
            <person name="Henrissat B."/>
            <person name="Hoppner M.P."/>
            <person name="Ishida K."/>
            <person name="Kim E."/>
            <person name="Koreny L."/>
            <person name="Kroth P.G."/>
            <person name="Liu Y."/>
            <person name="Malik S.B."/>
            <person name="Maier U.G."/>
            <person name="McRose D."/>
            <person name="Mock T."/>
            <person name="Neilson J.A."/>
            <person name="Onodera N.T."/>
            <person name="Poole A.M."/>
            <person name="Pritham E.J."/>
            <person name="Richards T.A."/>
            <person name="Rocap G."/>
            <person name="Roy S.W."/>
            <person name="Sarai C."/>
            <person name="Schaack S."/>
            <person name="Shirato S."/>
            <person name="Slamovits C.H."/>
            <person name="Spencer D.F."/>
            <person name="Suzuki S."/>
            <person name="Worden A.Z."/>
            <person name="Zauner S."/>
            <person name="Barry K."/>
            <person name="Bell C."/>
            <person name="Bharti A.K."/>
            <person name="Crow J.A."/>
            <person name="Grimwood J."/>
            <person name="Kramer R."/>
            <person name="Lindquist E."/>
            <person name="Lucas S."/>
            <person name="Salamov A."/>
            <person name="McFadden G.I."/>
            <person name="Lane C.E."/>
            <person name="Keeling P.J."/>
            <person name="Gray M.W."/>
            <person name="Grigoriev I.V."/>
            <person name="Archibald J.M."/>
        </authorList>
    </citation>
    <scope>NUCLEOTIDE SEQUENCE</scope>
    <source>
        <strain evidence="1 3">CCMP2712</strain>
    </source>
</reference>
<dbReference type="AlphaFoldDB" id="L1ILY0"/>
<evidence type="ECO:0000313" key="1">
    <source>
        <dbReference type="EMBL" id="EKX36904.1"/>
    </source>
</evidence>